<protein>
    <submittedName>
        <fullName evidence="1">Uncharacterized protein</fullName>
    </submittedName>
</protein>
<organism evidence="1 2">
    <name type="scientific">Cytospora chrysosperma</name>
    <name type="common">Cytospora canker fungus</name>
    <name type="synonym">Sphaeria chrysosperma</name>
    <dbReference type="NCBI Taxonomy" id="252740"/>
    <lineage>
        <taxon>Eukaryota</taxon>
        <taxon>Fungi</taxon>
        <taxon>Dikarya</taxon>
        <taxon>Ascomycota</taxon>
        <taxon>Pezizomycotina</taxon>
        <taxon>Sordariomycetes</taxon>
        <taxon>Sordariomycetidae</taxon>
        <taxon>Diaporthales</taxon>
        <taxon>Cytosporaceae</taxon>
        <taxon>Cytospora</taxon>
    </lineage>
</organism>
<accession>A0A423WA46</accession>
<dbReference type="STRING" id="252740.A0A423WA46"/>
<evidence type="ECO:0000313" key="2">
    <source>
        <dbReference type="Proteomes" id="UP000284375"/>
    </source>
</evidence>
<keyword evidence="2" id="KW-1185">Reference proteome</keyword>
<proteinExistence type="predicted"/>
<dbReference type="Proteomes" id="UP000284375">
    <property type="component" value="Unassembled WGS sequence"/>
</dbReference>
<reference evidence="1 2" key="1">
    <citation type="submission" date="2015-09" db="EMBL/GenBank/DDBJ databases">
        <title>Host preference determinants of Valsa canker pathogens revealed by comparative genomics.</title>
        <authorList>
            <person name="Yin Z."/>
            <person name="Huang L."/>
        </authorList>
    </citation>
    <scope>NUCLEOTIDE SEQUENCE [LARGE SCALE GENOMIC DNA]</scope>
    <source>
        <strain evidence="1 2">YSFL</strain>
    </source>
</reference>
<gene>
    <name evidence="1" type="ORF">VSDG_03634</name>
</gene>
<dbReference type="AlphaFoldDB" id="A0A423WA46"/>
<evidence type="ECO:0000313" key="1">
    <source>
        <dbReference type="EMBL" id="ROW00179.1"/>
    </source>
</evidence>
<dbReference type="EMBL" id="LJZO01000009">
    <property type="protein sequence ID" value="ROW00179.1"/>
    <property type="molecule type" value="Genomic_DNA"/>
</dbReference>
<dbReference type="OrthoDB" id="4757738at2759"/>
<sequence length="222" mass="25511">MESHAQTPFAQSEAVASALKLYTQLQTKAPDLVCEFETMYSSWMDLCTWLKETSPSPAAHTMGPDFDALVDLGPKIVPLVIYKLTSPDQFLALVAERIINMNFMRSSSFRRASATWAQLRGENSELTFSGFFTRGEGYWDLVEMSPSIIASVMLEYYNHEDDWHHELLHELVHGETSHLLHFDTVDLFASWRDWFEHKLYKEAPKAVCEEQQFISDLEHGLL</sequence>
<name>A0A423WA46_CYTCH</name>
<comment type="caution">
    <text evidence="1">The sequence shown here is derived from an EMBL/GenBank/DDBJ whole genome shotgun (WGS) entry which is preliminary data.</text>
</comment>